<comment type="caution">
    <text evidence="1">The sequence shown here is derived from an EMBL/GenBank/DDBJ whole genome shotgun (WGS) entry which is preliminary data.</text>
</comment>
<proteinExistence type="predicted"/>
<feature type="non-terminal residue" evidence="1">
    <location>
        <position position="1"/>
    </location>
</feature>
<gene>
    <name evidence="1" type="ORF">PFISCL1PPCAC_18166</name>
</gene>
<name>A0AAV5W5Q3_9BILA</name>
<accession>A0AAV5W5Q3</accession>
<reference evidence="1" key="1">
    <citation type="submission" date="2023-10" db="EMBL/GenBank/DDBJ databases">
        <title>Genome assembly of Pristionchus species.</title>
        <authorList>
            <person name="Yoshida K."/>
            <person name="Sommer R.J."/>
        </authorList>
    </citation>
    <scope>NUCLEOTIDE SEQUENCE</scope>
    <source>
        <strain evidence="1">RS5133</strain>
    </source>
</reference>
<dbReference type="AlphaFoldDB" id="A0AAV5W5Q3"/>
<evidence type="ECO:0000313" key="2">
    <source>
        <dbReference type="Proteomes" id="UP001432322"/>
    </source>
</evidence>
<keyword evidence="2" id="KW-1185">Reference proteome</keyword>
<dbReference type="EMBL" id="BTSY01000005">
    <property type="protein sequence ID" value="GMT26868.1"/>
    <property type="molecule type" value="Genomic_DNA"/>
</dbReference>
<sequence length="101" mass="11091">AEISMADMKPTPEMIEKFKEGRNKLKANPTMIDEAIGKLSAEAQVPAKKFRDMMLSDEEDLDKFHAEAKALKEGLSDAVKKELDEHRAAVVAKLGLPKGPA</sequence>
<evidence type="ECO:0000313" key="1">
    <source>
        <dbReference type="EMBL" id="GMT26868.1"/>
    </source>
</evidence>
<protein>
    <submittedName>
        <fullName evidence="1">Uncharacterized protein</fullName>
    </submittedName>
</protein>
<dbReference type="Proteomes" id="UP001432322">
    <property type="component" value="Unassembled WGS sequence"/>
</dbReference>
<organism evidence="1 2">
    <name type="scientific">Pristionchus fissidentatus</name>
    <dbReference type="NCBI Taxonomy" id="1538716"/>
    <lineage>
        <taxon>Eukaryota</taxon>
        <taxon>Metazoa</taxon>
        <taxon>Ecdysozoa</taxon>
        <taxon>Nematoda</taxon>
        <taxon>Chromadorea</taxon>
        <taxon>Rhabditida</taxon>
        <taxon>Rhabditina</taxon>
        <taxon>Diplogasteromorpha</taxon>
        <taxon>Diplogasteroidea</taxon>
        <taxon>Neodiplogasteridae</taxon>
        <taxon>Pristionchus</taxon>
    </lineage>
</organism>